<keyword evidence="4" id="KW-1185">Reference proteome</keyword>
<feature type="compositionally biased region" description="Gly residues" evidence="1">
    <location>
        <begin position="57"/>
        <end position="71"/>
    </location>
</feature>
<reference evidence="3" key="1">
    <citation type="journal article" date="2020" name="Stud. Mycol.">
        <title>101 Dothideomycetes genomes: a test case for predicting lifestyles and emergence of pathogens.</title>
        <authorList>
            <person name="Haridas S."/>
            <person name="Albert R."/>
            <person name="Binder M."/>
            <person name="Bloem J."/>
            <person name="Labutti K."/>
            <person name="Salamov A."/>
            <person name="Andreopoulos B."/>
            <person name="Baker S."/>
            <person name="Barry K."/>
            <person name="Bills G."/>
            <person name="Bluhm B."/>
            <person name="Cannon C."/>
            <person name="Castanera R."/>
            <person name="Culley D."/>
            <person name="Daum C."/>
            <person name="Ezra D."/>
            <person name="Gonzalez J."/>
            <person name="Henrissat B."/>
            <person name="Kuo A."/>
            <person name="Liang C."/>
            <person name="Lipzen A."/>
            <person name="Lutzoni F."/>
            <person name="Magnuson J."/>
            <person name="Mondo S."/>
            <person name="Nolan M."/>
            <person name="Ohm R."/>
            <person name="Pangilinan J."/>
            <person name="Park H.-J."/>
            <person name="Ramirez L."/>
            <person name="Alfaro M."/>
            <person name="Sun H."/>
            <person name="Tritt A."/>
            <person name="Yoshinaga Y."/>
            <person name="Zwiers L.-H."/>
            <person name="Turgeon B."/>
            <person name="Goodwin S."/>
            <person name="Spatafora J."/>
            <person name="Crous P."/>
            <person name="Grigoriev I."/>
        </authorList>
    </citation>
    <scope>NUCLEOTIDE SEQUENCE</scope>
    <source>
        <strain evidence="3">CBS 109.77</strain>
    </source>
</reference>
<keyword evidence="2" id="KW-0732">Signal</keyword>
<feature type="signal peptide" evidence="2">
    <location>
        <begin position="1"/>
        <end position="39"/>
    </location>
</feature>
<feature type="chain" id="PRO_5025369716" evidence="2">
    <location>
        <begin position="40"/>
        <end position="71"/>
    </location>
</feature>
<dbReference type="AlphaFoldDB" id="A0A6A6X445"/>
<name>A0A6A6X445_9PLEO</name>
<evidence type="ECO:0000256" key="1">
    <source>
        <dbReference type="SAM" id="MobiDB-lite"/>
    </source>
</evidence>
<gene>
    <name evidence="3" type="ORF">K505DRAFT_327083</name>
</gene>
<evidence type="ECO:0000256" key="2">
    <source>
        <dbReference type="SAM" id="SignalP"/>
    </source>
</evidence>
<proteinExistence type="predicted"/>
<evidence type="ECO:0000313" key="4">
    <source>
        <dbReference type="Proteomes" id="UP000799757"/>
    </source>
</evidence>
<sequence length="71" mass="7411">MPCTQQGARARATKSKFGKLSLTISVAPFFLSLSPVVLCIESPVQDRGRSSPECTKGVGGGWIGGRGGNRC</sequence>
<evidence type="ECO:0000313" key="3">
    <source>
        <dbReference type="EMBL" id="KAF2791146.1"/>
    </source>
</evidence>
<dbReference type="EMBL" id="MU002035">
    <property type="protein sequence ID" value="KAF2791146.1"/>
    <property type="molecule type" value="Genomic_DNA"/>
</dbReference>
<feature type="region of interest" description="Disordered" evidence="1">
    <location>
        <begin position="46"/>
        <end position="71"/>
    </location>
</feature>
<accession>A0A6A6X445</accession>
<protein>
    <submittedName>
        <fullName evidence="3">Uncharacterized protein</fullName>
    </submittedName>
</protein>
<organism evidence="3 4">
    <name type="scientific">Melanomma pulvis-pyrius CBS 109.77</name>
    <dbReference type="NCBI Taxonomy" id="1314802"/>
    <lineage>
        <taxon>Eukaryota</taxon>
        <taxon>Fungi</taxon>
        <taxon>Dikarya</taxon>
        <taxon>Ascomycota</taxon>
        <taxon>Pezizomycotina</taxon>
        <taxon>Dothideomycetes</taxon>
        <taxon>Pleosporomycetidae</taxon>
        <taxon>Pleosporales</taxon>
        <taxon>Melanommataceae</taxon>
        <taxon>Melanomma</taxon>
    </lineage>
</organism>
<dbReference type="Proteomes" id="UP000799757">
    <property type="component" value="Unassembled WGS sequence"/>
</dbReference>